<reference evidence="12" key="1">
    <citation type="submission" date="2009-10" db="EMBL/GenBank/DDBJ databases">
        <title>Diversity of trophic interactions inside an arsenic-rich microbial ecosystem.</title>
        <authorList>
            <person name="Bertin P.N."/>
            <person name="Heinrich-Salmeron A."/>
            <person name="Pelletier E."/>
            <person name="Goulhen-Chollet F."/>
            <person name="Arsene-Ploetze F."/>
            <person name="Gallien S."/>
            <person name="Calteau A."/>
            <person name="Vallenet D."/>
            <person name="Casiot C."/>
            <person name="Chane-Woon-Ming B."/>
            <person name="Giloteaux L."/>
            <person name="Barakat M."/>
            <person name="Bonnefoy V."/>
            <person name="Bruneel O."/>
            <person name="Chandler M."/>
            <person name="Cleiss J."/>
            <person name="Duran R."/>
            <person name="Elbaz-Poulichet F."/>
            <person name="Fonknechten N."/>
            <person name="Lauga B."/>
            <person name="Mornico D."/>
            <person name="Ortet P."/>
            <person name="Schaeffer C."/>
            <person name="Siguier P."/>
            <person name="Alexander Thil Smith A."/>
            <person name="Van Dorsselaer A."/>
            <person name="Weissenbach J."/>
            <person name="Medigue C."/>
            <person name="Le Paslier D."/>
        </authorList>
    </citation>
    <scope>NUCLEOTIDE SEQUENCE</scope>
</reference>
<evidence type="ECO:0000256" key="5">
    <source>
        <dbReference type="ARBA" id="ARBA00022989"/>
    </source>
</evidence>
<dbReference type="GO" id="GO:0015386">
    <property type="term" value="F:potassium:proton antiporter activity"/>
    <property type="evidence" value="ECO:0007669"/>
    <property type="project" value="TreeGrafter"/>
</dbReference>
<dbReference type="GO" id="GO:0005886">
    <property type="term" value="C:plasma membrane"/>
    <property type="evidence" value="ECO:0007669"/>
    <property type="project" value="UniProtKB-SubCell"/>
</dbReference>
<evidence type="ECO:0000256" key="1">
    <source>
        <dbReference type="ARBA" id="ARBA00004651"/>
    </source>
</evidence>
<feature type="transmembrane region" description="Helical" evidence="10">
    <location>
        <begin position="137"/>
        <end position="161"/>
    </location>
</feature>
<evidence type="ECO:0000256" key="4">
    <source>
        <dbReference type="ARBA" id="ARBA00022692"/>
    </source>
</evidence>
<dbReference type="GO" id="GO:0015385">
    <property type="term" value="F:sodium:proton antiporter activity"/>
    <property type="evidence" value="ECO:0007669"/>
    <property type="project" value="InterPro"/>
</dbReference>
<evidence type="ECO:0000259" key="11">
    <source>
        <dbReference type="Pfam" id="PF00999"/>
    </source>
</evidence>
<dbReference type="Gene3D" id="6.10.140.1330">
    <property type="match status" value="1"/>
</dbReference>
<keyword evidence="5 10" id="KW-1133">Transmembrane helix</keyword>
<protein>
    <recommendedName>
        <fullName evidence="11">Cation/H+ exchanger transmembrane domain-containing protein</fullName>
    </recommendedName>
</protein>
<feature type="transmembrane region" description="Helical" evidence="10">
    <location>
        <begin position="261"/>
        <end position="283"/>
    </location>
</feature>
<dbReference type="Pfam" id="PF00999">
    <property type="entry name" value="Na_H_Exchanger"/>
    <property type="match status" value="1"/>
</dbReference>
<sequence length="355" mass="36880">MPTHRQTLPIWVLPGIALLGAAAGLLFAGPVGAVFAPAALHYIVPPLLFEAAWNLDLEAVRRAWRPVAILVLPGVAIAALCVAGALLLLAFPWPLAWTVGAALSATDPVAVIAFARSVGAPTRLVAIVEAESLFNDAFAVALVRASNLVLSLVAALLGALAGDLLGRFACWLRLRHALALWALSVLGVYAVGAAADAFGGSGIVAVVTLGMFMRTRIERTIDEGTLDGAEAYWRWAAVALNFVLFAWMGASFNLLDARTALLGAGLVVAALAAARLVTTMGLLRVLPELSEARRRFIATAGVRGALSLALVFTINVHLPGAQSARAIVFVAVLATMLVGVIALPRSARKLLASGT</sequence>
<keyword evidence="9" id="KW-0739">Sodium transport</keyword>
<feature type="transmembrane region" description="Helical" evidence="10">
    <location>
        <begin position="34"/>
        <end position="55"/>
    </location>
</feature>
<keyword evidence="6" id="KW-0915">Sodium</keyword>
<dbReference type="EMBL" id="CABL01000006">
    <property type="protein sequence ID" value="CBH75206.1"/>
    <property type="molecule type" value="Genomic_DNA"/>
</dbReference>
<evidence type="ECO:0000256" key="9">
    <source>
        <dbReference type="ARBA" id="ARBA00023201"/>
    </source>
</evidence>
<feature type="transmembrane region" description="Helical" evidence="10">
    <location>
        <begin position="324"/>
        <end position="343"/>
    </location>
</feature>
<keyword evidence="2" id="KW-0813">Transport</keyword>
<evidence type="ECO:0000256" key="2">
    <source>
        <dbReference type="ARBA" id="ARBA00022448"/>
    </source>
</evidence>
<proteinExistence type="predicted"/>
<feature type="transmembrane region" description="Helical" evidence="10">
    <location>
        <begin position="295"/>
        <end position="318"/>
    </location>
</feature>
<dbReference type="GO" id="GO:0051453">
    <property type="term" value="P:regulation of intracellular pH"/>
    <property type="evidence" value="ECO:0007669"/>
    <property type="project" value="TreeGrafter"/>
</dbReference>
<dbReference type="AlphaFoldDB" id="E6PFH0"/>
<comment type="subcellular location">
    <subcellularLocation>
        <location evidence="1">Cell membrane</location>
        <topology evidence="1">Multi-pass membrane protein</topology>
    </subcellularLocation>
</comment>
<dbReference type="InterPro" id="IPR018422">
    <property type="entry name" value="Cation/H_exchanger_CPA1"/>
</dbReference>
<evidence type="ECO:0000256" key="3">
    <source>
        <dbReference type="ARBA" id="ARBA00022475"/>
    </source>
</evidence>
<keyword evidence="3" id="KW-1003">Cell membrane</keyword>
<dbReference type="PANTHER" id="PTHR10110">
    <property type="entry name" value="SODIUM/HYDROGEN EXCHANGER"/>
    <property type="match status" value="1"/>
</dbReference>
<evidence type="ECO:0000313" key="12">
    <source>
        <dbReference type="EMBL" id="CBH75206.1"/>
    </source>
</evidence>
<evidence type="ECO:0000256" key="10">
    <source>
        <dbReference type="SAM" id="Phobius"/>
    </source>
</evidence>
<organism evidence="12">
    <name type="scientific">mine drainage metagenome</name>
    <dbReference type="NCBI Taxonomy" id="410659"/>
    <lineage>
        <taxon>unclassified sequences</taxon>
        <taxon>metagenomes</taxon>
        <taxon>ecological metagenomes</taxon>
    </lineage>
</organism>
<keyword evidence="8 10" id="KW-0472">Membrane</keyword>
<feature type="transmembrane region" description="Helical" evidence="10">
    <location>
        <begin position="95"/>
        <end position="116"/>
    </location>
</feature>
<gene>
    <name evidence="12" type="ORF">CARN1_1531</name>
</gene>
<keyword evidence="7" id="KW-0406">Ion transport</keyword>
<evidence type="ECO:0000256" key="7">
    <source>
        <dbReference type="ARBA" id="ARBA00023065"/>
    </source>
</evidence>
<dbReference type="PANTHER" id="PTHR10110:SF86">
    <property type="entry name" value="SODIUM_HYDROGEN EXCHANGER 7"/>
    <property type="match status" value="1"/>
</dbReference>
<feature type="domain" description="Cation/H+ exchanger transmembrane" evidence="11">
    <location>
        <begin position="6"/>
        <end position="344"/>
    </location>
</feature>
<accession>E6PFH0</accession>
<evidence type="ECO:0000256" key="8">
    <source>
        <dbReference type="ARBA" id="ARBA00023136"/>
    </source>
</evidence>
<feature type="transmembrane region" description="Helical" evidence="10">
    <location>
        <begin position="67"/>
        <end position="89"/>
    </location>
</feature>
<feature type="transmembrane region" description="Helical" evidence="10">
    <location>
        <begin position="7"/>
        <end position="28"/>
    </location>
</feature>
<dbReference type="InterPro" id="IPR006153">
    <property type="entry name" value="Cation/H_exchanger_TM"/>
</dbReference>
<dbReference type="GO" id="GO:0098719">
    <property type="term" value="P:sodium ion import across plasma membrane"/>
    <property type="evidence" value="ECO:0007669"/>
    <property type="project" value="TreeGrafter"/>
</dbReference>
<feature type="transmembrane region" description="Helical" evidence="10">
    <location>
        <begin position="181"/>
        <end position="212"/>
    </location>
</feature>
<keyword evidence="4 10" id="KW-0812">Transmembrane</keyword>
<feature type="transmembrane region" description="Helical" evidence="10">
    <location>
        <begin position="232"/>
        <end position="255"/>
    </location>
</feature>
<name>E6PFH0_9ZZZZ</name>
<evidence type="ECO:0000256" key="6">
    <source>
        <dbReference type="ARBA" id="ARBA00023053"/>
    </source>
</evidence>
<comment type="caution">
    <text evidence="12">The sequence shown here is derived from an EMBL/GenBank/DDBJ whole genome shotgun (WGS) entry which is preliminary data.</text>
</comment>